<gene>
    <name evidence="1" type="ORF">WA026_016573</name>
</gene>
<dbReference type="Proteomes" id="UP001431783">
    <property type="component" value="Unassembled WGS sequence"/>
</dbReference>
<proteinExistence type="predicted"/>
<evidence type="ECO:0000313" key="2">
    <source>
        <dbReference type="Proteomes" id="UP001431783"/>
    </source>
</evidence>
<organism evidence="1 2">
    <name type="scientific">Henosepilachna vigintioctopunctata</name>
    <dbReference type="NCBI Taxonomy" id="420089"/>
    <lineage>
        <taxon>Eukaryota</taxon>
        <taxon>Metazoa</taxon>
        <taxon>Ecdysozoa</taxon>
        <taxon>Arthropoda</taxon>
        <taxon>Hexapoda</taxon>
        <taxon>Insecta</taxon>
        <taxon>Pterygota</taxon>
        <taxon>Neoptera</taxon>
        <taxon>Endopterygota</taxon>
        <taxon>Coleoptera</taxon>
        <taxon>Polyphaga</taxon>
        <taxon>Cucujiformia</taxon>
        <taxon>Coccinelloidea</taxon>
        <taxon>Coccinellidae</taxon>
        <taxon>Epilachninae</taxon>
        <taxon>Epilachnini</taxon>
        <taxon>Henosepilachna</taxon>
    </lineage>
</organism>
<reference evidence="1 2" key="1">
    <citation type="submission" date="2023-03" db="EMBL/GenBank/DDBJ databases">
        <title>Genome insight into feeding habits of ladybird beetles.</title>
        <authorList>
            <person name="Li H.-S."/>
            <person name="Huang Y.-H."/>
            <person name="Pang H."/>
        </authorList>
    </citation>
    <scope>NUCLEOTIDE SEQUENCE [LARGE SCALE GENOMIC DNA]</scope>
    <source>
        <strain evidence="1">SYSU_2023b</strain>
        <tissue evidence="1">Whole body</tissue>
    </source>
</reference>
<name>A0AAW1VAS0_9CUCU</name>
<evidence type="ECO:0000313" key="1">
    <source>
        <dbReference type="EMBL" id="KAK9891775.1"/>
    </source>
</evidence>
<sequence>MFFRSDSVNSENAVARTMNTSMGGQQPDSTRFFEYLKIFVRFWGVLTAVDIQFGFRPGRSTTDALTNLLEKIYNALENNTKVLCVFVDSGNAKAFDTIFRSILLEKLHHIE</sequence>
<dbReference type="AlphaFoldDB" id="A0AAW1VAS0"/>
<keyword evidence="2" id="KW-1185">Reference proteome</keyword>
<evidence type="ECO:0008006" key="3">
    <source>
        <dbReference type="Google" id="ProtNLM"/>
    </source>
</evidence>
<dbReference type="EMBL" id="JARQZJ010000130">
    <property type="protein sequence ID" value="KAK9891775.1"/>
    <property type="molecule type" value="Genomic_DNA"/>
</dbReference>
<comment type="caution">
    <text evidence="1">The sequence shown here is derived from an EMBL/GenBank/DDBJ whole genome shotgun (WGS) entry which is preliminary data.</text>
</comment>
<protein>
    <recommendedName>
        <fullName evidence="3">Reverse transcriptase domain-containing protein</fullName>
    </recommendedName>
</protein>
<accession>A0AAW1VAS0</accession>